<proteinExistence type="inferred from homology"/>
<dbReference type="GO" id="GO:0008097">
    <property type="term" value="F:5S rRNA binding"/>
    <property type="evidence" value="ECO:0007669"/>
    <property type="project" value="InterPro"/>
</dbReference>
<evidence type="ECO:0000256" key="4">
    <source>
        <dbReference type="ARBA" id="ARBA00022980"/>
    </source>
</evidence>
<name>A0A485LQH0_9STRA</name>
<comment type="subcellular location">
    <subcellularLocation>
        <location evidence="1">Cytoplasm</location>
    </subcellularLocation>
</comment>
<sequence>MSELRDAYKAIKLLQDALSKTKEDLGATRMELRIQDEQHLVHLQTLQDELNTMKMTPPPPALCQHHGQGLEALQRQYSVELKKLRDEAENANLYRQQKEDAWVQCTKDLNAQKQINIVLLLETHSLKDAVSTLESQVKEKIATADSLQERMAVMQLEKHMLDDALASARLALSQEEQGRQQVEDELSSVRLALSHEQHRRCLVEDELTNLMASQTTKDEAMEDQSTQTSPVDKAKEEAQEKYMTWKHTVRVLSMELQSLKTSVQEMGSSVAIPAFALPSSLCATPNPPPKKVDIVLETKLEDLQQLRTHHRDLKDEWTRMCADMQAWLTHQMVDLSTIANEMRVRDDASLVMATLASTSTDLDALRTQHHQLKDGWIQASEQMQQWLVQQAHLLPSPPQCGHEVGVKLFRELQHLRTQHARLKREWTQAAGSMQSWLTQLTLPPPSPCHECGQWKVALEKSDAALREAKTDLVHLESTSQAALDDVLTQHRLDINARELAVVTRMEAMERYAMAAEEAPSKRVSTAMTIAWDTMDATLRQLKTPFHRVLQTLDQANYLLKLMLRNADALQPLASDKVQANAITFLRLVESLLVALDDQTLSHRVAQHTNAVHDTLYAWQECNATYLDNIPVPSFGMESPEIDHVLHSWTAASVVEREAAARWLCAVFLDHPTNESVFRFHGLTREVKDAILVLVVPLIKSKRSLRVLIKRQPTTNDVWDLAIEAAKAAQSPTQTQPQSAVFKAIQRRLSELQKSHHRKGRLALGPVNMTNGIIVVGQSQVLDSHSRDAIEDWIESIPPLDWLTALNQPPSHPPRWCCAVNFFRMPFVKVTKNKAYFKRYQVKYRRRREGKTDYRARKRLITQDKNKYNSPKYRLVVRITNKRVICQIAYAEIDGDKILTSAYSDELKRYGLKAGYKNYAAAYATGLLVGRRLLNKLGLDGDYEGNTEIDGNVVKTEANGRTYYVAEVADEKRPFRAFLDVGLRTTSTGNRVFGALKGACDAGLDIPHSEKRFPGYDRDSKTYDADVHRERIFGEHISNHMKELEEDDPEMFQKHFAHYVKAGLTGDDIEDMYTAVHEAIREDPTPAPKKDFTPDLKFKNKAKRSLQQRKARVAQKKAHHAKKLQQA</sequence>
<dbReference type="InterPro" id="IPR005485">
    <property type="entry name" value="Rbsml_uL18_euk_arch"/>
</dbReference>
<feature type="compositionally biased region" description="Basic residues" evidence="7">
    <location>
        <begin position="1098"/>
        <end position="1126"/>
    </location>
</feature>
<dbReference type="HAMAP" id="MF_01337_A">
    <property type="entry name" value="Ribosomal_uL18_A"/>
    <property type="match status" value="1"/>
</dbReference>
<feature type="compositionally biased region" description="Basic and acidic residues" evidence="7">
    <location>
        <begin position="1078"/>
        <end position="1097"/>
    </location>
</feature>
<comment type="similarity">
    <text evidence="2">Belongs to the universal ribosomal protein uL18 family.</text>
</comment>
<keyword evidence="11" id="KW-1185">Reference proteome</keyword>
<dbReference type="InterPro" id="IPR025607">
    <property type="entry name" value="Ribosomal_uL18_C_euk"/>
</dbReference>
<evidence type="ECO:0000256" key="5">
    <source>
        <dbReference type="ARBA" id="ARBA00023274"/>
    </source>
</evidence>
<dbReference type="GO" id="GO:0003735">
    <property type="term" value="F:structural constituent of ribosome"/>
    <property type="evidence" value="ECO:0007669"/>
    <property type="project" value="InterPro"/>
</dbReference>
<dbReference type="PRINTS" id="PR00058">
    <property type="entry name" value="RIBOSOMALL5"/>
</dbReference>
<evidence type="ECO:0000313" key="11">
    <source>
        <dbReference type="Proteomes" id="UP000332933"/>
    </source>
</evidence>
<evidence type="ECO:0000256" key="6">
    <source>
        <dbReference type="SAM" id="Coils"/>
    </source>
</evidence>
<evidence type="ECO:0000313" key="9">
    <source>
        <dbReference type="EMBL" id="KAF0685454.1"/>
    </source>
</evidence>
<dbReference type="CDD" id="cd00432">
    <property type="entry name" value="Ribosomal_L18_L5e"/>
    <property type="match status" value="1"/>
</dbReference>
<reference evidence="10 11" key="1">
    <citation type="submission" date="2019-03" db="EMBL/GenBank/DDBJ databases">
        <authorList>
            <person name="Gaulin E."/>
            <person name="Dumas B."/>
        </authorList>
    </citation>
    <scope>NUCLEOTIDE SEQUENCE [LARGE SCALE GENOMIC DNA]</scope>
    <source>
        <strain evidence="10">CBS 568.67</strain>
    </source>
</reference>
<feature type="coiled-coil region" evidence="6">
    <location>
        <begin position="130"/>
        <end position="185"/>
    </location>
</feature>
<keyword evidence="3" id="KW-0963">Cytoplasm</keyword>
<keyword evidence="5" id="KW-0687">Ribonucleoprotein</keyword>
<dbReference type="OrthoDB" id="1618453at2759"/>
<dbReference type="Proteomes" id="UP000332933">
    <property type="component" value="Unassembled WGS sequence"/>
</dbReference>
<evidence type="ECO:0000256" key="3">
    <source>
        <dbReference type="ARBA" id="ARBA00022490"/>
    </source>
</evidence>
<dbReference type="GO" id="GO:0006412">
    <property type="term" value="P:translation"/>
    <property type="evidence" value="ECO:0007669"/>
    <property type="project" value="InterPro"/>
</dbReference>
<keyword evidence="6" id="KW-0175">Coiled coil</keyword>
<dbReference type="AlphaFoldDB" id="A0A485LQH0"/>
<gene>
    <name evidence="10" type="primary">Aste57867_22668</name>
    <name evidence="9" type="ORF">As57867_022598</name>
    <name evidence="10" type="ORF">ASTE57867_22668</name>
</gene>
<evidence type="ECO:0000313" key="10">
    <source>
        <dbReference type="EMBL" id="VFT99322.1"/>
    </source>
</evidence>
<dbReference type="Gene3D" id="3.30.420.100">
    <property type="match status" value="1"/>
</dbReference>
<keyword evidence="4" id="KW-0689">Ribosomal protein</keyword>
<evidence type="ECO:0000256" key="1">
    <source>
        <dbReference type="ARBA" id="ARBA00004496"/>
    </source>
</evidence>
<evidence type="ECO:0000259" key="8">
    <source>
        <dbReference type="Pfam" id="PF14204"/>
    </source>
</evidence>
<dbReference type="SUPFAM" id="SSF53137">
    <property type="entry name" value="Translational machinery components"/>
    <property type="match status" value="1"/>
</dbReference>
<dbReference type="GO" id="GO:0000027">
    <property type="term" value="P:ribosomal large subunit assembly"/>
    <property type="evidence" value="ECO:0007669"/>
    <property type="project" value="TreeGrafter"/>
</dbReference>
<feature type="coiled-coil region" evidence="6">
    <location>
        <begin position="70"/>
        <end position="101"/>
    </location>
</feature>
<dbReference type="PANTHER" id="PTHR23410">
    <property type="entry name" value="RIBOSOMAL PROTEIN L5-RELATED"/>
    <property type="match status" value="1"/>
</dbReference>
<dbReference type="PANTHER" id="PTHR23410:SF12">
    <property type="entry name" value="LARGE RIBOSOMAL SUBUNIT PROTEIN UL18"/>
    <property type="match status" value="1"/>
</dbReference>
<accession>A0A485LQH0</accession>
<reference evidence="9" key="2">
    <citation type="submission" date="2019-06" db="EMBL/GenBank/DDBJ databases">
        <title>Genomics analysis of Aphanomyces spp. identifies a new class of oomycete effector associated with host adaptation.</title>
        <authorList>
            <person name="Gaulin E."/>
        </authorList>
    </citation>
    <scope>NUCLEOTIDE SEQUENCE</scope>
    <source>
        <strain evidence="9">CBS 578.67</strain>
    </source>
</reference>
<dbReference type="EMBL" id="VJMH01007135">
    <property type="protein sequence ID" value="KAF0685454.1"/>
    <property type="molecule type" value="Genomic_DNA"/>
</dbReference>
<evidence type="ECO:0000256" key="2">
    <source>
        <dbReference type="ARBA" id="ARBA00007116"/>
    </source>
</evidence>
<dbReference type="FunFam" id="3.30.420.100:FF:000002">
    <property type="entry name" value="60S ribosomal protein L5"/>
    <property type="match status" value="1"/>
</dbReference>
<evidence type="ECO:0000256" key="7">
    <source>
        <dbReference type="SAM" id="MobiDB-lite"/>
    </source>
</evidence>
<dbReference type="GO" id="GO:0022625">
    <property type="term" value="C:cytosolic large ribosomal subunit"/>
    <property type="evidence" value="ECO:0007669"/>
    <property type="project" value="TreeGrafter"/>
</dbReference>
<protein>
    <submittedName>
        <fullName evidence="10">Aste57867_22668 protein</fullName>
    </submittedName>
</protein>
<dbReference type="Pfam" id="PF17144">
    <property type="entry name" value="Ribosomal_L5e"/>
    <property type="match status" value="1"/>
</dbReference>
<feature type="domain" description="Large ribosomal subunit protein uL18 C-terminal eukaryotes" evidence="8">
    <location>
        <begin position="1068"/>
        <end position="1118"/>
    </location>
</feature>
<dbReference type="EMBL" id="CAADRA010007161">
    <property type="protein sequence ID" value="VFT99322.1"/>
    <property type="molecule type" value="Genomic_DNA"/>
</dbReference>
<dbReference type="InterPro" id="IPR057268">
    <property type="entry name" value="Ribosomal_L18"/>
</dbReference>
<organism evidence="10 11">
    <name type="scientific">Aphanomyces stellatus</name>
    <dbReference type="NCBI Taxonomy" id="120398"/>
    <lineage>
        <taxon>Eukaryota</taxon>
        <taxon>Sar</taxon>
        <taxon>Stramenopiles</taxon>
        <taxon>Oomycota</taxon>
        <taxon>Saprolegniomycetes</taxon>
        <taxon>Saprolegniales</taxon>
        <taxon>Verrucalvaceae</taxon>
        <taxon>Aphanomyces</taxon>
    </lineage>
</organism>
<dbReference type="Pfam" id="PF14204">
    <property type="entry name" value="Ribosomal_L18_c"/>
    <property type="match status" value="1"/>
</dbReference>
<feature type="region of interest" description="Disordered" evidence="7">
    <location>
        <begin position="1078"/>
        <end position="1126"/>
    </location>
</feature>